<evidence type="ECO:0000313" key="1">
    <source>
        <dbReference type="EMBL" id="QHM70595.1"/>
    </source>
</evidence>
<dbReference type="KEGG" id="mint:C7M51_00873"/>
<protein>
    <submittedName>
        <fullName evidence="1">Uncharacterized protein</fullName>
    </submittedName>
</protein>
<reference evidence="1 2" key="1">
    <citation type="submission" date="2018-03" db="EMBL/GenBank/DDBJ databases">
        <title>Pantoea intestinalis SRCM103226 isolated form the mealworm.</title>
        <authorList>
            <person name="Jeong D.-Y."/>
            <person name="Kim J.W."/>
        </authorList>
    </citation>
    <scope>NUCLEOTIDE SEQUENCE [LARGE SCALE GENOMIC DNA]</scope>
    <source>
        <strain evidence="1 2">SRCM103226</strain>
    </source>
</reference>
<organism evidence="1 2">
    <name type="scientific">Mixta intestinalis</name>
    <dbReference type="NCBI Taxonomy" id="1615494"/>
    <lineage>
        <taxon>Bacteria</taxon>
        <taxon>Pseudomonadati</taxon>
        <taxon>Pseudomonadota</taxon>
        <taxon>Gammaproteobacteria</taxon>
        <taxon>Enterobacterales</taxon>
        <taxon>Erwiniaceae</taxon>
        <taxon>Mixta</taxon>
    </lineage>
</organism>
<dbReference type="RefSeq" id="WP_160620666.1">
    <property type="nucleotide sequence ID" value="NZ_CP028271.1"/>
</dbReference>
<name>A0A6P1PY07_9GAMM</name>
<keyword evidence="2" id="KW-1185">Reference proteome</keyword>
<dbReference type="OrthoDB" id="6433535at2"/>
<evidence type="ECO:0000313" key="2">
    <source>
        <dbReference type="Proteomes" id="UP000464053"/>
    </source>
</evidence>
<dbReference type="EMBL" id="CP028271">
    <property type="protein sequence ID" value="QHM70595.1"/>
    <property type="molecule type" value="Genomic_DNA"/>
</dbReference>
<accession>A0A6P1PY07</accession>
<gene>
    <name evidence="1" type="ORF">C7M51_00873</name>
</gene>
<sequence length="237" mass="27578">MDFNLRKMDEANKRMAEFLEKGYEAFGKNSHEVLQNLYAGFQRASWHATCALVTFEEFSEVCAEIRHEDYRAFQNIKHHIDYLKGYRTVLELFFDLIVKNLSSSQLDILKSKIRHASFKSAQGFMGAIATTGTTNRALVYALANLFYSSPYFTLTSAPFLKRSVNLLSFVELYGILQQRIQAANRLKLLDAEFYRLLYSARAEGFYLFLEPALKRYLGYGRPRNEQEVFMMLKDFLL</sequence>
<proteinExistence type="predicted"/>
<dbReference type="Proteomes" id="UP000464053">
    <property type="component" value="Chromosome"/>
</dbReference>
<dbReference type="AlphaFoldDB" id="A0A6P1PY07"/>